<dbReference type="Pfam" id="PF03083">
    <property type="entry name" value="MtN3_slv"/>
    <property type="match status" value="2"/>
</dbReference>
<comment type="caution">
    <text evidence="11">The sequence shown here is derived from an EMBL/GenBank/DDBJ whole genome shotgun (WGS) entry which is preliminary data.</text>
</comment>
<feature type="transmembrane region" description="Helical" evidence="10">
    <location>
        <begin position="189"/>
        <end position="209"/>
    </location>
</feature>
<reference evidence="11" key="1">
    <citation type="submission" date="2023-08" db="EMBL/GenBank/DDBJ databases">
        <authorList>
            <person name="Chen Y."/>
            <person name="Shah S."/>
            <person name="Dougan E. K."/>
            <person name="Thang M."/>
            <person name="Chan C."/>
        </authorList>
    </citation>
    <scope>NUCLEOTIDE SEQUENCE</scope>
</reference>
<keyword evidence="5" id="KW-0762">Sugar transport</keyword>
<dbReference type="FunFam" id="1.20.1280.290:FF:000002">
    <property type="entry name" value="Bidirectional sugar transporter SWEET"/>
    <property type="match status" value="1"/>
</dbReference>
<feature type="transmembrane region" description="Helical" evidence="10">
    <location>
        <begin position="89"/>
        <end position="111"/>
    </location>
</feature>
<gene>
    <name evidence="11" type="ORF">EVOR1521_LOCUS1493</name>
</gene>
<keyword evidence="12" id="KW-1185">Reference proteome</keyword>
<evidence type="ECO:0000256" key="4">
    <source>
        <dbReference type="ARBA" id="ARBA00022475"/>
    </source>
</evidence>
<evidence type="ECO:0008006" key="13">
    <source>
        <dbReference type="Google" id="ProtNLM"/>
    </source>
</evidence>
<feature type="transmembrane region" description="Helical" evidence="10">
    <location>
        <begin position="61"/>
        <end position="82"/>
    </location>
</feature>
<dbReference type="Gene3D" id="1.20.1280.290">
    <property type="match status" value="2"/>
</dbReference>
<accession>A0AA36MKL3</accession>
<evidence type="ECO:0000313" key="12">
    <source>
        <dbReference type="Proteomes" id="UP001178507"/>
    </source>
</evidence>
<dbReference type="AlphaFoldDB" id="A0AA36MKL3"/>
<dbReference type="Proteomes" id="UP001178507">
    <property type="component" value="Unassembled WGS sequence"/>
</dbReference>
<keyword evidence="6 10" id="KW-0812">Transmembrane</keyword>
<evidence type="ECO:0000256" key="1">
    <source>
        <dbReference type="ARBA" id="ARBA00004651"/>
    </source>
</evidence>
<keyword evidence="8 10" id="KW-1133">Transmembrane helix</keyword>
<evidence type="ECO:0000256" key="5">
    <source>
        <dbReference type="ARBA" id="ARBA00022597"/>
    </source>
</evidence>
<evidence type="ECO:0000256" key="6">
    <source>
        <dbReference type="ARBA" id="ARBA00022692"/>
    </source>
</evidence>
<feature type="transmembrane region" description="Helical" evidence="10">
    <location>
        <begin position="123"/>
        <end position="142"/>
    </location>
</feature>
<evidence type="ECO:0000256" key="2">
    <source>
        <dbReference type="ARBA" id="ARBA00007809"/>
    </source>
</evidence>
<proteinExistence type="inferred from homology"/>
<dbReference type="PANTHER" id="PTHR10791">
    <property type="entry name" value="RAG1-ACTIVATING PROTEIN 1"/>
    <property type="match status" value="1"/>
</dbReference>
<keyword evidence="3" id="KW-0813">Transport</keyword>
<evidence type="ECO:0000256" key="7">
    <source>
        <dbReference type="ARBA" id="ARBA00022737"/>
    </source>
</evidence>
<dbReference type="InterPro" id="IPR047664">
    <property type="entry name" value="SWEET"/>
</dbReference>
<sequence length="222" mass="24379">MVFTMVYFLSPVPTILKIAKAKDVQEFAATPCVMGVFNCSIWTYYCVVTMEATSQNLTPNLLVNGLGAIMWLGYVAVFMAYAGKRCRPIVNLFLITMVIEALLIAFFEGVAPKLNWSFHWGDLPLKCSLSGLLCDIVNVLLYGSPLVTMGTVIRTKSVEFMPLPMSVLTFVISVLWSAQAVLIDNIAVLIPNALGILLGAAQLVLYAIYCRPPEEARDVMLA</sequence>
<name>A0AA36MKL3_9DINO</name>
<evidence type="ECO:0000256" key="3">
    <source>
        <dbReference type="ARBA" id="ARBA00022448"/>
    </source>
</evidence>
<comment type="subcellular location">
    <subcellularLocation>
        <location evidence="1">Cell membrane</location>
        <topology evidence="1">Multi-pass membrane protein</topology>
    </subcellularLocation>
</comment>
<protein>
    <recommendedName>
        <fullName evidence="13">Bidirectional sugar transporter SWEET</fullName>
    </recommendedName>
</protein>
<dbReference type="InterPro" id="IPR004316">
    <property type="entry name" value="SWEET_rpt"/>
</dbReference>
<keyword evidence="9 10" id="KW-0472">Membrane</keyword>
<evidence type="ECO:0000256" key="9">
    <source>
        <dbReference type="ARBA" id="ARBA00023136"/>
    </source>
</evidence>
<evidence type="ECO:0000256" key="10">
    <source>
        <dbReference type="SAM" id="Phobius"/>
    </source>
</evidence>
<comment type="similarity">
    <text evidence="2">Belongs to the SWEET sugar transporter family.</text>
</comment>
<evidence type="ECO:0000256" key="8">
    <source>
        <dbReference type="ARBA" id="ARBA00022989"/>
    </source>
</evidence>
<dbReference type="EMBL" id="CAUJNA010000053">
    <property type="protein sequence ID" value="CAJ1371083.1"/>
    <property type="molecule type" value="Genomic_DNA"/>
</dbReference>
<feature type="transmembrane region" description="Helical" evidence="10">
    <location>
        <begin position="163"/>
        <end position="183"/>
    </location>
</feature>
<keyword evidence="4" id="KW-1003">Cell membrane</keyword>
<evidence type="ECO:0000313" key="11">
    <source>
        <dbReference type="EMBL" id="CAJ1371083.1"/>
    </source>
</evidence>
<keyword evidence="7" id="KW-0677">Repeat</keyword>
<organism evidence="11 12">
    <name type="scientific">Effrenium voratum</name>
    <dbReference type="NCBI Taxonomy" id="2562239"/>
    <lineage>
        <taxon>Eukaryota</taxon>
        <taxon>Sar</taxon>
        <taxon>Alveolata</taxon>
        <taxon>Dinophyceae</taxon>
        <taxon>Suessiales</taxon>
        <taxon>Symbiodiniaceae</taxon>
        <taxon>Effrenium</taxon>
    </lineage>
</organism>
<dbReference type="GO" id="GO:0005886">
    <property type="term" value="C:plasma membrane"/>
    <property type="evidence" value="ECO:0007669"/>
    <property type="project" value="UniProtKB-SubCell"/>
</dbReference>
<dbReference type="PANTHER" id="PTHR10791:SF30">
    <property type="entry name" value="SUGAR TRANSPORTER SWEET1"/>
    <property type="match status" value="1"/>
</dbReference>
<dbReference type="GO" id="GO:0051119">
    <property type="term" value="F:sugar transmembrane transporter activity"/>
    <property type="evidence" value="ECO:0007669"/>
    <property type="project" value="InterPro"/>
</dbReference>